<reference evidence="2" key="1">
    <citation type="submission" date="2018-11" db="EMBL/GenBank/DDBJ databases">
        <title>Complete genome sequence of Paenibacillus sp. ML311-T8.</title>
        <authorList>
            <person name="Nam Y.-D."/>
            <person name="Kang J."/>
            <person name="Chung W.-H."/>
            <person name="Park Y.S."/>
        </authorList>
    </citation>
    <scope>NUCLEOTIDE SEQUENCE [LARGE SCALE GENOMIC DNA]</scope>
    <source>
        <strain evidence="2">ML311-T8</strain>
    </source>
</reference>
<accession>A0A6B8RQX7</accession>
<name>A0A6B8RQX7_9BACL</name>
<gene>
    <name evidence="1" type="ORF">EHS13_24295</name>
</gene>
<keyword evidence="2" id="KW-1185">Reference proteome</keyword>
<protein>
    <submittedName>
        <fullName evidence="1">DUF2920 family protein</fullName>
    </submittedName>
</protein>
<sequence length="310" mass="35770">MAKEYDFIAAGHPNIYTGESREFKIYFSEPEAGVNENTGMLLLIAGYGGHAESKVYKKMRRKFADEYNLVCVQCDYFGFEFMQLEVLGETTQNFNDMSVMQALDNLTALLMVAAILKDNNLSFNTKKIIAYGNSHGAYLGHLCNVYAPELFSLLIDNAGYLYPVYLEDTHTRYLNVINKDGKQEKIDFNYIVKRKSLRMKRELIDLNMLYENYENKCSIVTFQWVKDHIVDAAEKKKFCNSIKKCLHVRIESADGIIFKSDLHGDADYLQLFDYTMHERKFGLDHSMALPQVNIGKFSIDYSNEIPVFKK</sequence>
<proteinExistence type="predicted"/>
<dbReference type="RefSeq" id="WP_155702886.1">
    <property type="nucleotide sequence ID" value="NZ_CP034235.1"/>
</dbReference>
<dbReference type="InterPro" id="IPR029058">
    <property type="entry name" value="AB_hydrolase_fold"/>
</dbReference>
<dbReference type="SUPFAM" id="SSF53474">
    <property type="entry name" value="alpha/beta-Hydrolases"/>
    <property type="match status" value="1"/>
</dbReference>
<dbReference type="Pfam" id="PF11144">
    <property type="entry name" value="DUF2920"/>
    <property type="match status" value="1"/>
</dbReference>
<evidence type="ECO:0000313" key="2">
    <source>
        <dbReference type="Proteomes" id="UP000426246"/>
    </source>
</evidence>
<dbReference type="OrthoDB" id="2448563at2"/>
<dbReference type="Gene3D" id="3.40.50.1820">
    <property type="entry name" value="alpha/beta hydrolase"/>
    <property type="match status" value="1"/>
</dbReference>
<dbReference type="InterPro" id="IPR022605">
    <property type="entry name" value="DUF2920"/>
</dbReference>
<dbReference type="Proteomes" id="UP000426246">
    <property type="component" value="Chromosome"/>
</dbReference>
<dbReference type="EMBL" id="CP034235">
    <property type="protein sequence ID" value="QGQ97786.1"/>
    <property type="molecule type" value="Genomic_DNA"/>
</dbReference>
<evidence type="ECO:0000313" key="1">
    <source>
        <dbReference type="EMBL" id="QGQ97786.1"/>
    </source>
</evidence>
<dbReference type="KEGG" id="ppsc:EHS13_24295"/>
<dbReference type="AlphaFoldDB" id="A0A6B8RQX7"/>
<organism evidence="1 2">
    <name type="scientific">Paenibacillus psychroresistens</name>
    <dbReference type="NCBI Taxonomy" id="1778678"/>
    <lineage>
        <taxon>Bacteria</taxon>
        <taxon>Bacillati</taxon>
        <taxon>Bacillota</taxon>
        <taxon>Bacilli</taxon>
        <taxon>Bacillales</taxon>
        <taxon>Paenibacillaceae</taxon>
        <taxon>Paenibacillus</taxon>
    </lineage>
</organism>